<reference evidence="2 3" key="1">
    <citation type="journal article" date="2006" name="Science">
        <title>Genome of rice cluster I archaea -- the key methane producers in the rice rhizosphere.</title>
        <authorList>
            <person name="Erkel C."/>
            <person name="Kube M."/>
            <person name="Reinhardt R."/>
            <person name="Liesack W."/>
        </authorList>
    </citation>
    <scope>NUCLEOTIDE SEQUENCE [LARGE SCALE GENOMIC DNA]</scope>
    <source>
        <strain evidence="3">DSM 22066 / NBRC 105507 / MRE50</strain>
    </source>
</reference>
<accession>Q0W0A8</accession>
<dbReference type="Proteomes" id="UP000000663">
    <property type="component" value="Chromosome"/>
</dbReference>
<keyword evidence="1" id="KW-1133">Transmembrane helix</keyword>
<dbReference type="EMBL" id="AM114193">
    <property type="protein sequence ID" value="CAJ38185.1"/>
    <property type="molecule type" value="Genomic_DNA"/>
</dbReference>
<dbReference type="eggNOG" id="arCOG11643">
    <property type="taxonomic scope" value="Archaea"/>
</dbReference>
<keyword evidence="1" id="KW-0472">Membrane</keyword>
<gene>
    <name evidence="2" type="ORF">RRC493</name>
</gene>
<name>Q0W0A8_METAR</name>
<protein>
    <recommendedName>
        <fullName evidence="4">SAP domain-containing protein</fullName>
    </recommendedName>
</protein>
<proteinExistence type="predicted"/>
<evidence type="ECO:0000313" key="3">
    <source>
        <dbReference type="Proteomes" id="UP000000663"/>
    </source>
</evidence>
<evidence type="ECO:0000313" key="2">
    <source>
        <dbReference type="EMBL" id="CAJ38185.1"/>
    </source>
</evidence>
<evidence type="ECO:0008006" key="4">
    <source>
        <dbReference type="Google" id="ProtNLM"/>
    </source>
</evidence>
<dbReference type="AlphaFoldDB" id="Q0W0A8"/>
<feature type="transmembrane region" description="Helical" evidence="1">
    <location>
        <begin position="12"/>
        <end position="32"/>
    </location>
</feature>
<keyword evidence="3" id="KW-1185">Reference proteome</keyword>
<evidence type="ECO:0000256" key="1">
    <source>
        <dbReference type="SAM" id="Phobius"/>
    </source>
</evidence>
<organism evidence="2 3">
    <name type="scientific">Methanocella arvoryzae (strain DSM 22066 / NBRC 105507 / MRE50)</name>
    <dbReference type="NCBI Taxonomy" id="351160"/>
    <lineage>
        <taxon>Archaea</taxon>
        <taxon>Methanobacteriati</taxon>
        <taxon>Methanobacteriota</taxon>
        <taxon>Stenosarchaea group</taxon>
        <taxon>Methanomicrobia</taxon>
        <taxon>Methanocellales</taxon>
        <taxon>Methanocellaceae</taxon>
        <taxon>Methanocella</taxon>
    </lineage>
</organism>
<sequence>MAIARSTKDKNIIGIYFSWGWKMVSFLSYILGNPNTGNNSLPTAQMELLLCLSRQRVDLSMEQAWTPIAGPLEHNIARFVSDGLLEEASLEEKLDARYKATEIRQMLEDRGIKPKGKKLEMIATLIGSMTLPQAELLVSDVRMYRLTEQGNLKIEEYRATNEKARAEMEAEAIALLLKGDVKKAWARIARYYESQLTCDAKWAKPVPEIIACEAAHLLKMPYDDLPLTAVQKKELGAHLALSVLLGESFEDAGRRMMNYAGGLFDLTQALAFHRPNPCGTAGQPDDAEALAVLYATTRIHEALTACELASLKAARLGKGIKVLPVQGNDCHVCHNGKFTYAWSELEQLPRLPRQIGCNCTYAAWL</sequence>
<keyword evidence="1" id="KW-0812">Transmembrane</keyword>
<dbReference type="KEGG" id="rci:RRC493"/>